<dbReference type="Proteomes" id="UP000066049">
    <property type="component" value="Chromosome"/>
</dbReference>
<organism evidence="3 4">
    <name type="scientific">Campylobacter concisus</name>
    <dbReference type="NCBI Taxonomy" id="199"/>
    <lineage>
        <taxon>Bacteria</taxon>
        <taxon>Pseudomonadati</taxon>
        <taxon>Campylobacterota</taxon>
        <taxon>Epsilonproteobacteria</taxon>
        <taxon>Campylobacterales</taxon>
        <taxon>Campylobacteraceae</taxon>
        <taxon>Campylobacter</taxon>
    </lineage>
</organism>
<dbReference type="PANTHER" id="PTHR30024:SF46">
    <property type="entry name" value="ABC TRANSPORTER, SUBSTRATE-BINDING LIPOPROTEIN"/>
    <property type="match status" value="1"/>
</dbReference>
<proteinExistence type="predicted"/>
<accession>A0A0M4STB2</accession>
<dbReference type="InterPro" id="IPR015168">
    <property type="entry name" value="SsuA/THI5"/>
</dbReference>
<dbReference type="PATRIC" id="fig|199.248.peg.342"/>
<dbReference type="KEGG" id="ccoc:CCON33237_0321"/>
<name>A0A0M4STB2_9BACT</name>
<dbReference type="PIRSF" id="PIRSF027386">
    <property type="entry name" value="UCP027386_ABC_sbc_TM0202"/>
    <property type="match status" value="1"/>
</dbReference>
<dbReference type="SUPFAM" id="SSF53850">
    <property type="entry name" value="Periplasmic binding protein-like II"/>
    <property type="match status" value="1"/>
</dbReference>
<sequence length="321" mass="35277">MLDRRKFLGLSTALGVSAFAPNLFAKESFTMWGAPAIPSVIMAVAALQGELNKTYDVSLNIWKTPDQLRAGVASGDIKVTMSPSNVAANLRNQGLDFAMLNLLTLGVMNAMVKDEKIKNLEDFVGKKLVMPFRGDMPDLVLRALCKKRGIDVSKIDITYTATPPEALLLFLQKDFDVLIVPQPLGEATILRGKKAGVSVHYSVDFPKIWGESFGTKPIIPMAGIIVERGFYEKNLSLFDTLHSDLKNALSWILENKQSAAKIGSSYLPAPEVALANAFDKANLTVTKANELQNEIMAFFEEIYQFNPKFLGGKMPDKGLFL</sequence>
<reference evidence="4" key="1">
    <citation type="submission" date="2015-08" db="EMBL/GenBank/DDBJ databases">
        <title>Comparative genomics of the Campylobacter concisus group.</title>
        <authorList>
            <person name="Miller W.G."/>
            <person name="Yee E."/>
            <person name="Chapman M.H."/>
            <person name="Huynh S."/>
            <person name="Bono J.L."/>
            <person name="On S.L.W."/>
            <person name="St Leger J."/>
            <person name="Foster G."/>
            <person name="Parker C.T."/>
        </authorList>
    </citation>
    <scope>NUCLEOTIDE SEQUENCE [LARGE SCALE GENOMIC DNA]</scope>
    <source>
        <strain evidence="4">ATCC 33237</strain>
    </source>
</reference>
<dbReference type="Gene3D" id="3.40.190.10">
    <property type="entry name" value="Periplasmic binding protein-like II"/>
    <property type="match status" value="2"/>
</dbReference>
<dbReference type="GeneID" id="28661989"/>
<dbReference type="InterPro" id="IPR006311">
    <property type="entry name" value="TAT_signal"/>
</dbReference>
<feature type="domain" description="SsuA/THI5-like" evidence="2">
    <location>
        <begin position="68"/>
        <end position="160"/>
    </location>
</feature>
<gene>
    <name evidence="3" type="ORF">CCON33237_0321</name>
</gene>
<feature type="signal peptide" evidence="1">
    <location>
        <begin position="1"/>
        <end position="25"/>
    </location>
</feature>
<keyword evidence="1" id="KW-0732">Signal</keyword>
<dbReference type="PANTHER" id="PTHR30024">
    <property type="entry name" value="ALIPHATIC SULFONATES-BINDING PROTEIN-RELATED"/>
    <property type="match status" value="1"/>
</dbReference>
<feature type="chain" id="PRO_5005801751" evidence="1">
    <location>
        <begin position="26"/>
        <end position="321"/>
    </location>
</feature>
<evidence type="ECO:0000259" key="2">
    <source>
        <dbReference type="Pfam" id="PF09084"/>
    </source>
</evidence>
<dbReference type="RefSeq" id="WP_054196112.1">
    <property type="nucleotide sequence ID" value="NZ_CABMKQ010000002.1"/>
</dbReference>
<evidence type="ECO:0000313" key="4">
    <source>
        <dbReference type="Proteomes" id="UP000066049"/>
    </source>
</evidence>
<dbReference type="EMBL" id="CP012541">
    <property type="protein sequence ID" value="ALF47029.1"/>
    <property type="molecule type" value="Genomic_DNA"/>
</dbReference>
<dbReference type="Pfam" id="PF09084">
    <property type="entry name" value="NMT1"/>
    <property type="match status" value="1"/>
</dbReference>
<protein>
    <submittedName>
        <fullName evidence="3">Nitrate/sulfonate/bicarbonate ABC transporter, periplasmic substrate-binding protein</fullName>
    </submittedName>
</protein>
<dbReference type="AlphaFoldDB" id="A0A0M4STB2"/>
<evidence type="ECO:0000313" key="3">
    <source>
        <dbReference type="EMBL" id="ALF47029.1"/>
    </source>
</evidence>
<dbReference type="InterPro" id="IPR027024">
    <property type="entry name" value="UCP027386_ABC_sbc_TM0202"/>
</dbReference>
<evidence type="ECO:0000256" key="1">
    <source>
        <dbReference type="SAM" id="SignalP"/>
    </source>
</evidence>
<dbReference type="PROSITE" id="PS51318">
    <property type="entry name" value="TAT"/>
    <property type="match status" value="1"/>
</dbReference>